<accession>A0AAE1CYZ1</accession>
<organism evidence="1 2">
    <name type="scientific">Elysia crispata</name>
    <name type="common">lettuce slug</name>
    <dbReference type="NCBI Taxonomy" id="231223"/>
    <lineage>
        <taxon>Eukaryota</taxon>
        <taxon>Metazoa</taxon>
        <taxon>Spiralia</taxon>
        <taxon>Lophotrochozoa</taxon>
        <taxon>Mollusca</taxon>
        <taxon>Gastropoda</taxon>
        <taxon>Heterobranchia</taxon>
        <taxon>Euthyneura</taxon>
        <taxon>Panpulmonata</taxon>
        <taxon>Sacoglossa</taxon>
        <taxon>Placobranchoidea</taxon>
        <taxon>Plakobranchidae</taxon>
        <taxon>Elysia</taxon>
    </lineage>
</organism>
<comment type="caution">
    <text evidence="1">The sequence shown here is derived from an EMBL/GenBank/DDBJ whole genome shotgun (WGS) entry which is preliminary data.</text>
</comment>
<evidence type="ECO:0000313" key="2">
    <source>
        <dbReference type="Proteomes" id="UP001283361"/>
    </source>
</evidence>
<reference evidence="1" key="1">
    <citation type="journal article" date="2023" name="G3 (Bethesda)">
        <title>A reference genome for the long-term kleptoplast-retaining sea slug Elysia crispata morphotype clarki.</title>
        <authorList>
            <person name="Eastman K.E."/>
            <person name="Pendleton A.L."/>
            <person name="Shaikh M.A."/>
            <person name="Suttiyut T."/>
            <person name="Ogas R."/>
            <person name="Tomko P."/>
            <person name="Gavelis G."/>
            <person name="Widhalm J.R."/>
            <person name="Wisecaver J.H."/>
        </authorList>
    </citation>
    <scope>NUCLEOTIDE SEQUENCE</scope>
    <source>
        <strain evidence="1">ECLA1</strain>
    </source>
</reference>
<name>A0AAE1CYZ1_9GAST</name>
<sequence length="131" mass="14693">MAAILTVHSPHTSGRGFLRPGICLPHGSNKPVRSAYLTFPPSPKYIQGVDAPSVTTQSSFGLEIEANTILVAGSKQEHLKVLLHTFKVQDQVEKHFWEDEISLITRNYYGRIELRSTEVQITRSHIEQPTN</sequence>
<evidence type="ECO:0000313" key="1">
    <source>
        <dbReference type="EMBL" id="KAK3746475.1"/>
    </source>
</evidence>
<gene>
    <name evidence="1" type="ORF">RRG08_017483</name>
</gene>
<proteinExistence type="predicted"/>
<dbReference type="Proteomes" id="UP001283361">
    <property type="component" value="Unassembled WGS sequence"/>
</dbReference>
<dbReference type="AlphaFoldDB" id="A0AAE1CYZ1"/>
<protein>
    <submittedName>
        <fullName evidence="1">Uncharacterized protein</fullName>
    </submittedName>
</protein>
<dbReference type="EMBL" id="JAWDGP010006142">
    <property type="protein sequence ID" value="KAK3746475.1"/>
    <property type="molecule type" value="Genomic_DNA"/>
</dbReference>
<keyword evidence="2" id="KW-1185">Reference proteome</keyword>